<protein>
    <submittedName>
        <fullName evidence="2">Uncharacterized protein</fullName>
    </submittedName>
</protein>
<name>A0A2A6C5H2_PRIPA</name>
<evidence type="ECO:0000313" key="2">
    <source>
        <dbReference type="EnsemblMetazoa" id="PPA43743.1"/>
    </source>
</evidence>
<accession>A0A8R1Z2A1</accession>
<accession>A0A2A6C5H2</accession>
<organism evidence="2 3">
    <name type="scientific">Pristionchus pacificus</name>
    <name type="common">Parasitic nematode worm</name>
    <dbReference type="NCBI Taxonomy" id="54126"/>
    <lineage>
        <taxon>Eukaryota</taxon>
        <taxon>Metazoa</taxon>
        <taxon>Ecdysozoa</taxon>
        <taxon>Nematoda</taxon>
        <taxon>Chromadorea</taxon>
        <taxon>Rhabditida</taxon>
        <taxon>Rhabditina</taxon>
        <taxon>Diplogasteromorpha</taxon>
        <taxon>Diplogasteroidea</taxon>
        <taxon>Neodiplogasteridae</taxon>
        <taxon>Pristionchus</taxon>
    </lineage>
</organism>
<reference evidence="2" key="2">
    <citation type="submission" date="2022-06" db="UniProtKB">
        <authorList>
            <consortium name="EnsemblMetazoa"/>
        </authorList>
    </citation>
    <scope>IDENTIFICATION</scope>
    <source>
        <strain evidence="2">PS312</strain>
    </source>
</reference>
<feature type="compositionally biased region" description="Basic and acidic residues" evidence="1">
    <location>
        <begin position="33"/>
        <end position="51"/>
    </location>
</feature>
<reference evidence="3" key="1">
    <citation type="journal article" date="2008" name="Nat. Genet.">
        <title>The Pristionchus pacificus genome provides a unique perspective on nematode lifestyle and parasitism.</title>
        <authorList>
            <person name="Dieterich C."/>
            <person name="Clifton S.W."/>
            <person name="Schuster L.N."/>
            <person name="Chinwalla A."/>
            <person name="Delehaunty K."/>
            <person name="Dinkelacker I."/>
            <person name="Fulton L."/>
            <person name="Fulton R."/>
            <person name="Godfrey J."/>
            <person name="Minx P."/>
            <person name="Mitreva M."/>
            <person name="Roeseler W."/>
            <person name="Tian H."/>
            <person name="Witte H."/>
            <person name="Yang S.P."/>
            <person name="Wilson R.K."/>
            <person name="Sommer R.J."/>
        </authorList>
    </citation>
    <scope>NUCLEOTIDE SEQUENCE [LARGE SCALE GENOMIC DNA]</scope>
    <source>
        <strain evidence="3">PS312</strain>
    </source>
</reference>
<feature type="region of interest" description="Disordered" evidence="1">
    <location>
        <begin position="21"/>
        <end position="72"/>
    </location>
</feature>
<feature type="compositionally biased region" description="Polar residues" evidence="1">
    <location>
        <begin position="55"/>
        <end position="64"/>
    </location>
</feature>
<keyword evidence="3" id="KW-1185">Reference proteome</keyword>
<gene>
    <name evidence="2" type="primary">WBGene00282112</name>
</gene>
<dbReference type="EnsemblMetazoa" id="PPA43743.1">
    <property type="protein sequence ID" value="PPA43743.1"/>
    <property type="gene ID" value="WBGene00282112"/>
</dbReference>
<evidence type="ECO:0000313" key="3">
    <source>
        <dbReference type="Proteomes" id="UP000005239"/>
    </source>
</evidence>
<dbReference type="Proteomes" id="UP000005239">
    <property type="component" value="Unassembled WGS sequence"/>
</dbReference>
<proteinExistence type="predicted"/>
<dbReference type="AlphaFoldDB" id="A0A2A6C5H2"/>
<evidence type="ECO:0000256" key="1">
    <source>
        <dbReference type="SAM" id="MobiDB-lite"/>
    </source>
</evidence>
<sequence>MSIRVRNRDNRWWANISRIPNGTRGRKIASNKEGCDVHTSCEREEREENGRKSQKTMQSDSSTGIGELGERRKFVGRENGKYIAAEDAIGFNEREEIPMELKHKERRNFRGSAFRKRKRPNIGVKRRLKTALQVAHLSVKDLIW</sequence>